<dbReference type="GO" id="GO:0030288">
    <property type="term" value="C:outer membrane-bounded periplasmic space"/>
    <property type="evidence" value="ECO:0007669"/>
    <property type="project" value="TreeGrafter"/>
</dbReference>
<dbReference type="AlphaFoldDB" id="A0A081BHD5"/>
<sequence>MKLQKQNWRSWAIWGGVLIVFIALVTSLIFQNSLVTPISNVRVHTGPNINYTVTDTLPKGQRIHVMAKRDNWYKIRYKNKSGWVASWLVNRTNHKLKATQLSEATIVLDPGHGGHDSGALSQSNLQEKTYTLQQAQQVKKALQQYGVHVLMTRDDDDSVSLGDRAELATDKHADAFISFHYDSSPVANQATGFTTYFYHSDTSKALAESINSHLTGLPLTNRGVDFGNFLVIRDNLRPAVLLEMGYINTTKDFKQIRSTTYQKQVAQKIVTGLKAYFKSSAK</sequence>
<evidence type="ECO:0000256" key="3">
    <source>
        <dbReference type="SAM" id="Phobius"/>
    </source>
</evidence>
<dbReference type="eggNOG" id="COG4991">
    <property type="taxonomic scope" value="Bacteria"/>
</dbReference>
<dbReference type="InterPro" id="IPR003646">
    <property type="entry name" value="SH3-like_bac-type"/>
</dbReference>
<keyword evidence="1" id="KW-0378">Hydrolase</keyword>
<feature type="transmembrane region" description="Helical" evidence="3">
    <location>
        <begin position="12"/>
        <end position="30"/>
    </location>
</feature>
<keyword evidence="2" id="KW-0961">Cell wall biogenesis/degradation</keyword>
<dbReference type="SMART" id="SM00287">
    <property type="entry name" value="SH3b"/>
    <property type="match status" value="1"/>
</dbReference>
<dbReference type="InterPro" id="IPR002508">
    <property type="entry name" value="MurNAc-LAA_cat"/>
</dbReference>
<gene>
    <name evidence="5" type="ORF">LOSG293_060570</name>
</gene>
<dbReference type="Pfam" id="PF08239">
    <property type="entry name" value="SH3_3"/>
    <property type="match status" value="1"/>
</dbReference>
<keyword evidence="6" id="KW-1185">Reference proteome</keyword>
<dbReference type="Gene3D" id="3.40.630.40">
    <property type="entry name" value="Zn-dependent exopeptidases"/>
    <property type="match status" value="1"/>
</dbReference>
<dbReference type="STRING" id="1291743.LOSG293_060570"/>
<dbReference type="Pfam" id="PF01520">
    <property type="entry name" value="Amidase_3"/>
    <property type="match status" value="1"/>
</dbReference>
<dbReference type="Gene3D" id="2.30.30.40">
    <property type="entry name" value="SH3 Domains"/>
    <property type="match status" value="1"/>
</dbReference>
<proteinExistence type="predicted"/>
<dbReference type="GO" id="GO:0071555">
    <property type="term" value="P:cell wall organization"/>
    <property type="evidence" value="ECO:0007669"/>
    <property type="project" value="UniProtKB-KW"/>
</dbReference>
<evidence type="ECO:0000313" key="6">
    <source>
        <dbReference type="Proteomes" id="UP000028700"/>
    </source>
</evidence>
<evidence type="ECO:0000256" key="1">
    <source>
        <dbReference type="ARBA" id="ARBA00022801"/>
    </source>
</evidence>
<dbReference type="OrthoDB" id="9806267at2"/>
<evidence type="ECO:0000256" key="2">
    <source>
        <dbReference type="ARBA" id="ARBA00023316"/>
    </source>
</evidence>
<dbReference type="eggNOG" id="COG0860">
    <property type="taxonomic scope" value="Bacteria"/>
</dbReference>
<dbReference type="SMART" id="SM00646">
    <property type="entry name" value="Ami_3"/>
    <property type="match status" value="1"/>
</dbReference>
<evidence type="ECO:0000313" key="5">
    <source>
        <dbReference type="EMBL" id="GAK47453.1"/>
    </source>
</evidence>
<dbReference type="GO" id="GO:0008745">
    <property type="term" value="F:N-acetylmuramoyl-L-alanine amidase activity"/>
    <property type="evidence" value="ECO:0007669"/>
    <property type="project" value="InterPro"/>
</dbReference>
<keyword evidence="3" id="KW-1133">Transmembrane helix</keyword>
<dbReference type="SUPFAM" id="SSF53187">
    <property type="entry name" value="Zn-dependent exopeptidases"/>
    <property type="match status" value="1"/>
</dbReference>
<dbReference type="EMBL" id="BBJM01000006">
    <property type="protein sequence ID" value="GAK47453.1"/>
    <property type="molecule type" value="Genomic_DNA"/>
</dbReference>
<dbReference type="PANTHER" id="PTHR30404:SF7">
    <property type="entry name" value="CELL WALL AMIDASE LYTH-RELATED"/>
    <property type="match status" value="1"/>
</dbReference>
<organism evidence="5 6">
    <name type="scientific">Secundilactobacillus oryzae JCM 18671</name>
    <dbReference type="NCBI Taxonomy" id="1291743"/>
    <lineage>
        <taxon>Bacteria</taxon>
        <taxon>Bacillati</taxon>
        <taxon>Bacillota</taxon>
        <taxon>Bacilli</taxon>
        <taxon>Lactobacillales</taxon>
        <taxon>Lactobacillaceae</taxon>
        <taxon>Secundilactobacillus</taxon>
    </lineage>
</organism>
<dbReference type="RefSeq" id="WP_034526762.1">
    <property type="nucleotide sequence ID" value="NZ_BBAZ01000001.1"/>
</dbReference>
<protein>
    <submittedName>
        <fullName evidence="5">N-acetylmuramoyl-L-alanine amidase</fullName>
    </submittedName>
</protein>
<name>A0A081BHD5_9LACO</name>
<reference evidence="5" key="1">
    <citation type="journal article" date="2014" name="Genome Announc.">
        <title>Draft Genome Sequence of Lactobacillus oryzae Strain SG293T.</title>
        <authorList>
            <person name="Tanizawa Y."/>
            <person name="Fujisawa T."/>
            <person name="Mochizuki T."/>
            <person name="Kaminuma E."/>
            <person name="Nakamura Y."/>
            <person name="Tohno M."/>
        </authorList>
    </citation>
    <scope>NUCLEOTIDE SEQUENCE [LARGE SCALE GENOMIC DNA]</scope>
    <source>
        <strain evidence="5">SG293</strain>
    </source>
</reference>
<accession>A0A081BHD5</accession>
<dbReference type="Proteomes" id="UP000028700">
    <property type="component" value="Unassembled WGS sequence"/>
</dbReference>
<dbReference type="GO" id="GO:0009253">
    <property type="term" value="P:peptidoglycan catabolic process"/>
    <property type="evidence" value="ECO:0007669"/>
    <property type="project" value="InterPro"/>
</dbReference>
<dbReference type="CDD" id="cd02696">
    <property type="entry name" value="MurNAc-LAA"/>
    <property type="match status" value="1"/>
</dbReference>
<dbReference type="InterPro" id="IPR050695">
    <property type="entry name" value="N-acetylmuramoyl_amidase_3"/>
</dbReference>
<feature type="domain" description="SH3b" evidence="4">
    <location>
        <begin position="30"/>
        <end position="92"/>
    </location>
</feature>
<dbReference type="PANTHER" id="PTHR30404">
    <property type="entry name" value="N-ACETYLMURAMOYL-L-ALANINE AMIDASE"/>
    <property type="match status" value="1"/>
</dbReference>
<dbReference type="PROSITE" id="PS51781">
    <property type="entry name" value="SH3B"/>
    <property type="match status" value="1"/>
</dbReference>
<comment type="caution">
    <text evidence="5">The sequence shown here is derived from an EMBL/GenBank/DDBJ whole genome shotgun (WGS) entry which is preliminary data.</text>
</comment>
<keyword evidence="3" id="KW-0472">Membrane</keyword>
<keyword evidence="3" id="KW-0812">Transmembrane</keyword>
<evidence type="ECO:0000259" key="4">
    <source>
        <dbReference type="PROSITE" id="PS51781"/>
    </source>
</evidence>